<dbReference type="SUPFAM" id="SSF51971">
    <property type="entry name" value="Nucleotide-binding domain"/>
    <property type="match status" value="1"/>
</dbReference>
<evidence type="ECO:0000313" key="12">
    <source>
        <dbReference type="EMBL" id="UWQ56233.1"/>
    </source>
</evidence>
<dbReference type="GO" id="GO:0051536">
    <property type="term" value="F:iron-sulfur cluster binding"/>
    <property type="evidence" value="ECO:0007669"/>
    <property type="project" value="UniProtKB-KW"/>
</dbReference>
<dbReference type="SUPFAM" id="SSF51395">
    <property type="entry name" value="FMN-linked oxidoreductases"/>
    <property type="match status" value="1"/>
</dbReference>
<dbReference type="SUPFAM" id="SSF51905">
    <property type="entry name" value="FAD/NAD(P)-binding domain"/>
    <property type="match status" value="1"/>
</dbReference>
<dbReference type="Proteomes" id="UP001058713">
    <property type="component" value="Plasmid unnamed4"/>
</dbReference>
<comment type="similarity">
    <text evidence="3">In the N-terminal section; belongs to the NADH:flavin oxidoreductase/NADH oxidase family.</text>
</comment>
<evidence type="ECO:0000256" key="4">
    <source>
        <dbReference type="ARBA" id="ARBA00022630"/>
    </source>
</evidence>
<evidence type="ECO:0000256" key="7">
    <source>
        <dbReference type="ARBA" id="ARBA00023002"/>
    </source>
</evidence>
<keyword evidence="5" id="KW-0288">FMN</keyword>
<feature type="domain" description="NADH:flavin oxidoreductase/NADH oxidase N-terminal" evidence="10">
    <location>
        <begin position="10"/>
        <end position="339"/>
    </location>
</feature>
<dbReference type="Gene3D" id="3.40.50.720">
    <property type="entry name" value="NAD(P)-binding Rossmann-like Domain"/>
    <property type="match status" value="1"/>
</dbReference>
<dbReference type="RefSeq" id="WP_259972970.1">
    <property type="nucleotide sequence ID" value="NZ_CP081074.1"/>
</dbReference>
<dbReference type="InterPro" id="IPR036188">
    <property type="entry name" value="FAD/NAD-bd_sf"/>
</dbReference>
<evidence type="ECO:0000256" key="6">
    <source>
        <dbReference type="ARBA" id="ARBA00022723"/>
    </source>
</evidence>
<organism evidence="12 13">
    <name type="scientific">Leisingera caerulea</name>
    <name type="common">Phaeobacter caeruleus</name>
    <dbReference type="NCBI Taxonomy" id="506591"/>
    <lineage>
        <taxon>Bacteria</taxon>
        <taxon>Pseudomonadati</taxon>
        <taxon>Pseudomonadota</taxon>
        <taxon>Alphaproteobacteria</taxon>
        <taxon>Rhodobacterales</taxon>
        <taxon>Roseobacteraceae</taxon>
        <taxon>Leisingera</taxon>
    </lineage>
</organism>
<dbReference type="InterPro" id="IPR013785">
    <property type="entry name" value="Aldolase_TIM"/>
</dbReference>
<dbReference type="Pfam" id="PF00724">
    <property type="entry name" value="Oxidored_FMN"/>
    <property type="match status" value="1"/>
</dbReference>
<evidence type="ECO:0000256" key="2">
    <source>
        <dbReference type="ARBA" id="ARBA00001966"/>
    </source>
</evidence>
<keyword evidence="4" id="KW-0285">Flavoprotein</keyword>
<evidence type="ECO:0000256" key="1">
    <source>
        <dbReference type="ARBA" id="ARBA00001917"/>
    </source>
</evidence>
<evidence type="ECO:0000256" key="5">
    <source>
        <dbReference type="ARBA" id="ARBA00022643"/>
    </source>
</evidence>
<dbReference type="KEGG" id="lcae:K3721_20805"/>
<evidence type="ECO:0000256" key="3">
    <source>
        <dbReference type="ARBA" id="ARBA00011048"/>
    </source>
</evidence>
<gene>
    <name evidence="12" type="ORF">K3721_20805</name>
</gene>
<dbReference type="AlphaFoldDB" id="A0A9Q9HJF5"/>
<dbReference type="GO" id="GO:0046872">
    <property type="term" value="F:metal ion binding"/>
    <property type="evidence" value="ECO:0007669"/>
    <property type="project" value="UniProtKB-KW"/>
</dbReference>
<dbReference type="InterPro" id="IPR054428">
    <property type="entry name" value="TMADH/DMDH/HD_second_a-b"/>
</dbReference>
<dbReference type="PANTHER" id="PTHR42917:SF2">
    <property type="entry name" value="2,4-DIENOYL-COA REDUCTASE [(2E)-ENOYL-COA-PRODUCING]"/>
    <property type="match status" value="1"/>
</dbReference>
<proteinExistence type="inferred from homology"/>
<accession>A0A9Q9HJF5</accession>
<comment type="cofactor">
    <cofactor evidence="2">
        <name>[4Fe-4S] cluster</name>
        <dbReference type="ChEBI" id="CHEBI:49883"/>
    </cofactor>
</comment>
<keyword evidence="8" id="KW-0408">Iron</keyword>
<dbReference type="Gene3D" id="3.50.50.60">
    <property type="entry name" value="FAD/NAD(P)-binding domain"/>
    <property type="match status" value="1"/>
</dbReference>
<geneLocation type="plasmid" evidence="12 13">
    <name>unnamed4</name>
</geneLocation>
<dbReference type="Gene3D" id="3.20.20.70">
    <property type="entry name" value="Aldolase class I"/>
    <property type="match status" value="1"/>
</dbReference>
<evidence type="ECO:0000256" key="8">
    <source>
        <dbReference type="ARBA" id="ARBA00023004"/>
    </source>
</evidence>
<evidence type="ECO:0000256" key="9">
    <source>
        <dbReference type="ARBA" id="ARBA00023014"/>
    </source>
</evidence>
<reference evidence="12" key="1">
    <citation type="submission" date="2021-08" db="EMBL/GenBank/DDBJ databases">
        <authorList>
            <person name="Nwanade C."/>
            <person name="Wang M."/>
            <person name="Masoudi A."/>
            <person name="Yu Z."/>
            <person name="Liu J."/>
        </authorList>
    </citation>
    <scope>NUCLEOTIDE SEQUENCE</scope>
    <source>
        <strain evidence="12">S122</strain>
        <plasmid evidence="12">unnamed4</plasmid>
    </source>
</reference>
<name>A0A9Q9HJF5_LEICA</name>
<dbReference type="GO" id="GO:0010181">
    <property type="term" value="F:FMN binding"/>
    <property type="evidence" value="ECO:0007669"/>
    <property type="project" value="InterPro"/>
</dbReference>
<evidence type="ECO:0000313" key="13">
    <source>
        <dbReference type="Proteomes" id="UP001058713"/>
    </source>
</evidence>
<protein>
    <submittedName>
        <fullName evidence="12">NAD(P)-binding protein</fullName>
    </submittedName>
</protein>
<dbReference type="EMBL" id="CP081074">
    <property type="protein sequence ID" value="UWQ56233.1"/>
    <property type="molecule type" value="Genomic_DNA"/>
</dbReference>
<keyword evidence="12" id="KW-0614">Plasmid</keyword>
<dbReference type="InterPro" id="IPR001155">
    <property type="entry name" value="OxRdtase_FMN_N"/>
</dbReference>
<sequence length="691" mass="75407">MPGANGYSILFEPVKIGPVTARNRFYQVPHCNGMGHVRPQAEAAMRGMKAEGGWAVVSTQETEIHPTSDLGPYAENRLWDEHDIPALRLMTEKVHQHGALAAIQLAHNGHHATNHLTRAPVLGPCDGPIDTVFPKQARAMDKEDIRNLRRWHRAAARRAKEAGFDIVYIYAGHQMTLAHHFLLPQFNGRRDEYGGSLENRVRLTRELLEETREELDGHCAVALRFAVDQMKGADGMQAQEEGRAVVEMLAELPDLWDVNVADWSNDSQTTRFQPQDGFQIPYVDFVKQVTSKPVVGVGRFTSPDLMTSLVSKGVLDLIGAARPSIADPFLPKKIEEGRIEEIRECIGCNICVSADNLGVPIRCTQNPTMGEEWRRGWHPEKIGPKRNETNALVIGSGPAGLECALQLSNRGYDVTLAEAAPEFGGRALRESRLSGLAAWKQVADNRLWQLQQRANVQMFTDSPMTAAEVADLEIPNVFAATGSRWLRDGSGRSSHAPLPVEGLPVFTPDDIMAGELPPADGPVLIFDDDQAYIAGVIAHHLAAAGRQVILATPGAVVSAFTELTLEQARVQTSLIEAGVEIIPLHLLQSADAGGATLGCAYTGRPRAVPCASLLMVTARQRDADLYEELKSNHAHRFTTLELIGDAASPGLIADAVYAGHMAARNFERDPAAADADWFRRELISLNGMGGN</sequence>
<dbReference type="GO" id="GO:0016491">
    <property type="term" value="F:oxidoreductase activity"/>
    <property type="evidence" value="ECO:0007669"/>
    <property type="project" value="UniProtKB-KW"/>
</dbReference>
<dbReference type="PANTHER" id="PTHR42917">
    <property type="entry name" value="2,4-DIENOYL-COA REDUCTASE"/>
    <property type="match status" value="1"/>
</dbReference>
<dbReference type="InterPro" id="IPR051793">
    <property type="entry name" value="NADH:flavin_oxidoreductase"/>
</dbReference>
<keyword evidence="7" id="KW-0560">Oxidoreductase</keyword>
<comment type="cofactor">
    <cofactor evidence="1">
        <name>FMN</name>
        <dbReference type="ChEBI" id="CHEBI:58210"/>
    </cofactor>
</comment>
<keyword evidence="9" id="KW-0411">Iron-sulfur</keyword>
<keyword evidence="6" id="KW-0479">Metal-binding</keyword>
<evidence type="ECO:0000259" key="10">
    <source>
        <dbReference type="Pfam" id="PF00724"/>
    </source>
</evidence>
<dbReference type="Pfam" id="PF22620">
    <property type="entry name" value="OYE-like_second_a-b"/>
    <property type="match status" value="1"/>
</dbReference>
<evidence type="ECO:0000259" key="11">
    <source>
        <dbReference type="Pfam" id="PF22620"/>
    </source>
</evidence>
<feature type="domain" description="TMADH/DMDH/HD second alpha/beta" evidence="11">
    <location>
        <begin position="507"/>
        <end position="586"/>
    </location>
</feature>
<dbReference type="Pfam" id="PF13450">
    <property type="entry name" value="NAD_binding_8"/>
    <property type="match status" value="1"/>
</dbReference>